<evidence type="ECO:0000256" key="1">
    <source>
        <dbReference type="SAM" id="MobiDB-lite"/>
    </source>
</evidence>
<dbReference type="PANTHER" id="PTHR35695:SF1">
    <property type="entry name" value="GLYCEROL-3-PHOSPHATE ACYLTRANSFERASE, CHLOROPLASTIC"/>
    <property type="match status" value="1"/>
</dbReference>
<dbReference type="InterPro" id="IPR002123">
    <property type="entry name" value="Plipid/glycerol_acylTrfase"/>
</dbReference>
<keyword evidence="3" id="KW-0012">Acyltransferase</keyword>
<evidence type="ECO:0000313" key="4">
    <source>
        <dbReference type="Proteomes" id="UP000186817"/>
    </source>
</evidence>
<feature type="compositionally biased region" description="Basic and acidic residues" evidence="1">
    <location>
        <begin position="436"/>
        <end position="446"/>
    </location>
</feature>
<keyword evidence="4" id="KW-1185">Reference proteome</keyword>
<comment type="caution">
    <text evidence="3">The sequence shown here is derived from an EMBL/GenBank/DDBJ whole genome shotgun (WGS) entry which is preliminary data.</text>
</comment>
<dbReference type="PANTHER" id="PTHR35695">
    <property type="entry name" value="GLYCEROL-3-PHOSPHATE ACYLTRANSFERASE, CHLOROPLASTIC"/>
    <property type="match status" value="1"/>
</dbReference>
<gene>
    <name evidence="3" type="ORF">AK812_SmicGene38062</name>
</gene>
<dbReference type="Gene3D" id="3.40.1130.10">
    <property type="entry name" value="Glycerol-3-phosphate (1)-acyltransferase"/>
    <property type="match status" value="1"/>
</dbReference>
<dbReference type="OrthoDB" id="524544at2759"/>
<sequence>MIGVNWYLLGLDGSSCPTFLRALQTRSQSAADEVADQAKDRAKSYKVSAKRSESGSGAAATLKAFLPDYMRSHVIARTPPAQYRDLLNTSLTLLLDSVLTEEPYEFEPYHQAVRGPELDLYRWGNSFFRPMIKWRHAYVEGRDHLESIRQTIAKGDNVVMFANHQTEADPQVLSLLLEREGCEEVAEKCIFVAGHKVTTDRLAIPFSKGRYLLSIYSKKYLDEGTEEEREAKAERNKKTVSEMQRLMKEGGHIFWVAPSGGRDRRRPETDRFGPAKFDQASVGLFLLLAQKAGRRGGPKTHFFPLAMWTHRLVPPPEDAKAGVGEARSAARAPVGLAFGEAMDAEQLGGRKKFPPAVEKRVNELYVSETSALTVRGGKWGKSRKRLYAETPHVRLNMAVILERYRRGGNIDQLGALPATLKRPTLRKRAPSISQEETERRRDRNWRDVNIAKMEPR</sequence>
<dbReference type="Pfam" id="PF01553">
    <property type="entry name" value="Acyltransferase"/>
    <property type="match status" value="1"/>
</dbReference>
<keyword evidence="3" id="KW-0808">Transferase</keyword>
<feature type="domain" description="Phospholipid/glycerol acyltransferase" evidence="2">
    <location>
        <begin position="150"/>
        <end position="272"/>
    </location>
</feature>
<protein>
    <submittedName>
        <fullName evidence="3">Glycerol-3-phosphate acyltransferase, chloroplastic</fullName>
    </submittedName>
</protein>
<dbReference type="EMBL" id="LSRX01001283">
    <property type="protein sequence ID" value="OLP81405.1"/>
    <property type="molecule type" value="Genomic_DNA"/>
</dbReference>
<dbReference type="Proteomes" id="UP000186817">
    <property type="component" value="Unassembled WGS sequence"/>
</dbReference>
<organism evidence="3 4">
    <name type="scientific">Symbiodinium microadriaticum</name>
    <name type="common">Dinoflagellate</name>
    <name type="synonym">Zooxanthella microadriatica</name>
    <dbReference type="NCBI Taxonomy" id="2951"/>
    <lineage>
        <taxon>Eukaryota</taxon>
        <taxon>Sar</taxon>
        <taxon>Alveolata</taxon>
        <taxon>Dinophyceae</taxon>
        <taxon>Suessiales</taxon>
        <taxon>Symbiodiniaceae</taxon>
        <taxon>Symbiodinium</taxon>
    </lineage>
</organism>
<dbReference type="GO" id="GO:0006655">
    <property type="term" value="P:phosphatidylglycerol biosynthetic process"/>
    <property type="evidence" value="ECO:0007669"/>
    <property type="project" value="TreeGrafter"/>
</dbReference>
<name>A0A1Q9CEQ8_SYMMI</name>
<evidence type="ECO:0000259" key="2">
    <source>
        <dbReference type="Pfam" id="PF01553"/>
    </source>
</evidence>
<feature type="region of interest" description="Disordered" evidence="1">
    <location>
        <begin position="425"/>
        <end position="456"/>
    </location>
</feature>
<dbReference type="SUPFAM" id="SSF69593">
    <property type="entry name" value="Glycerol-3-phosphate (1)-acyltransferase"/>
    <property type="match status" value="1"/>
</dbReference>
<reference evidence="3 4" key="1">
    <citation type="submission" date="2016-02" db="EMBL/GenBank/DDBJ databases">
        <title>Genome analysis of coral dinoflagellate symbionts highlights evolutionary adaptations to a symbiotic lifestyle.</title>
        <authorList>
            <person name="Aranda M."/>
            <person name="Li Y."/>
            <person name="Liew Y.J."/>
            <person name="Baumgarten S."/>
            <person name="Simakov O."/>
            <person name="Wilson M."/>
            <person name="Piel J."/>
            <person name="Ashoor H."/>
            <person name="Bougouffa S."/>
            <person name="Bajic V.B."/>
            <person name="Ryu T."/>
            <person name="Ravasi T."/>
            <person name="Bayer T."/>
            <person name="Micklem G."/>
            <person name="Kim H."/>
            <person name="Bhak J."/>
            <person name="Lajeunesse T.C."/>
            <person name="Voolstra C.R."/>
        </authorList>
    </citation>
    <scope>NUCLEOTIDE SEQUENCE [LARGE SCALE GENOMIC DNA]</scope>
    <source>
        <strain evidence="3 4">CCMP2467</strain>
    </source>
</reference>
<evidence type="ECO:0000313" key="3">
    <source>
        <dbReference type="EMBL" id="OLP81405.1"/>
    </source>
</evidence>
<dbReference type="GO" id="GO:0004366">
    <property type="term" value="F:glycerol-3-phosphate O-acyltransferase activity"/>
    <property type="evidence" value="ECO:0007669"/>
    <property type="project" value="InterPro"/>
</dbReference>
<proteinExistence type="predicted"/>
<dbReference type="InterPro" id="IPR016222">
    <property type="entry name" value="G3P_O-acylTrfase_chlp"/>
</dbReference>
<accession>A0A1Q9CEQ8</accession>
<dbReference type="AlphaFoldDB" id="A0A1Q9CEQ8"/>